<dbReference type="EMBL" id="JARKIF010000012">
    <property type="protein sequence ID" value="KAJ7625942.1"/>
    <property type="molecule type" value="Genomic_DNA"/>
</dbReference>
<dbReference type="InterPro" id="IPR032675">
    <property type="entry name" value="LRR_dom_sf"/>
</dbReference>
<proteinExistence type="predicted"/>
<evidence type="ECO:0000313" key="1">
    <source>
        <dbReference type="EMBL" id="KAJ7625942.1"/>
    </source>
</evidence>
<comment type="caution">
    <text evidence="1">The sequence shown here is derived from an EMBL/GenBank/DDBJ whole genome shotgun (WGS) entry which is preliminary data.</text>
</comment>
<protein>
    <recommendedName>
        <fullName evidence="3">F-box domain-containing protein</fullName>
    </recommendedName>
</protein>
<evidence type="ECO:0008006" key="3">
    <source>
        <dbReference type="Google" id="ProtNLM"/>
    </source>
</evidence>
<organism evidence="1 2">
    <name type="scientific">Roridomyces roridus</name>
    <dbReference type="NCBI Taxonomy" id="1738132"/>
    <lineage>
        <taxon>Eukaryota</taxon>
        <taxon>Fungi</taxon>
        <taxon>Dikarya</taxon>
        <taxon>Basidiomycota</taxon>
        <taxon>Agaricomycotina</taxon>
        <taxon>Agaricomycetes</taxon>
        <taxon>Agaricomycetidae</taxon>
        <taxon>Agaricales</taxon>
        <taxon>Marasmiineae</taxon>
        <taxon>Mycenaceae</taxon>
        <taxon>Roridomyces</taxon>
    </lineage>
</organism>
<evidence type="ECO:0000313" key="2">
    <source>
        <dbReference type="Proteomes" id="UP001221142"/>
    </source>
</evidence>
<keyword evidence="2" id="KW-1185">Reference proteome</keyword>
<accession>A0AAD7BNY0</accession>
<reference evidence="1" key="1">
    <citation type="submission" date="2023-03" db="EMBL/GenBank/DDBJ databases">
        <title>Massive genome expansion in bonnet fungi (Mycena s.s.) driven by repeated elements and novel gene families across ecological guilds.</title>
        <authorList>
            <consortium name="Lawrence Berkeley National Laboratory"/>
            <person name="Harder C.B."/>
            <person name="Miyauchi S."/>
            <person name="Viragh M."/>
            <person name="Kuo A."/>
            <person name="Thoen E."/>
            <person name="Andreopoulos B."/>
            <person name="Lu D."/>
            <person name="Skrede I."/>
            <person name="Drula E."/>
            <person name="Henrissat B."/>
            <person name="Morin E."/>
            <person name="Kohler A."/>
            <person name="Barry K."/>
            <person name="LaButti K."/>
            <person name="Morin E."/>
            <person name="Salamov A."/>
            <person name="Lipzen A."/>
            <person name="Mereny Z."/>
            <person name="Hegedus B."/>
            <person name="Baldrian P."/>
            <person name="Stursova M."/>
            <person name="Weitz H."/>
            <person name="Taylor A."/>
            <person name="Grigoriev I.V."/>
            <person name="Nagy L.G."/>
            <person name="Martin F."/>
            <person name="Kauserud H."/>
        </authorList>
    </citation>
    <scope>NUCLEOTIDE SEQUENCE</scope>
    <source>
        <strain evidence="1">9284</strain>
    </source>
</reference>
<sequence length="392" mass="44244">MESRPRFPPEPVDLIHSPVSSARRTDLVAFSLVCRDWLPFARANLTIRVYHNRLASFIATTQAPTSTLLSTTRRLRIYSDEFASGEAMWDIDIILPLLPKMPALRWLAVEKFHLKKPLPILPKLTELTLRRCQFPSLSRFVESISGHPLLRTLVFNKPTWKEVPSSRHRSAVPKSIDLDSLTLAFDKATPESQYIPVLLLLRARKLVLSDYRAPGCIIKYMRQLGAHLTHLHLWNPDVPWPIDLTHIPNLQHLEIDDAFVTVLRDPWQENPTRPLTAHALSASIHLQPLLQRVAPACQALHTLDTLTLNGGQKSVYPNGEHLRTVAFVTDFLHRVGLDSLRELRIVAPERVPHDQGLGATESLVRAFISRSTGLRVVGYAGERIVAESGITQ</sequence>
<gene>
    <name evidence="1" type="ORF">FB45DRAFT_73801</name>
</gene>
<dbReference type="Proteomes" id="UP001221142">
    <property type="component" value="Unassembled WGS sequence"/>
</dbReference>
<dbReference type="Gene3D" id="3.80.10.10">
    <property type="entry name" value="Ribonuclease Inhibitor"/>
    <property type="match status" value="1"/>
</dbReference>
<name>A0AAD7BNY0_9AGAR</name>
<dbReference type="SUPFAM" id="SSF52047">
    <property type="entry name" value="RNI-like"/>
    <property type="match status" value="1"/>
</dbReference>
<dbReference type="AlphaFoldDB" id="A0AAD7BNY0"/>